<evidence type="ECO:0000256" key="3">
    <source>
        <dbReference type="ARBA" id="ARBA00022917"/>
    </source>
</evidence>
<dbReference type="HAMAP" id="MF_00080">
    <property type="entry name" value="IF_3"/>
    <property type="match status" value="1"/>
</dbReference>
<dbReference type="SUPFAM" id="SSF55200">
    <property type="entry name" value="Translation initiation factor IF3, C-terminal domain"/>
    <property type="match status" value="1"/>
</dbReference>
<keyword evidence="3" id="KW-0648">Protein biosynthesis</keyword>
<dbReference type="SUPFAM" id="SSF54364">
    <property type="entry name" value="Translation initiation factor IF3, N-terminal domain"/>
    <property type="match status" value="1"/>
</dbReference>
<dbReference type="PANTHER" id="PTHR10938:SF0">
    <property type="entry name" value="TRANSLATION INITIATION FACTOR IF-3, MITOCHONDRIAL"/>
    <property type="match status" value="1"/>
</dbReference>
<comment type="caution">
    <text evidence="7">The sequence shown here is derived from an EMBL/GenBank/DDBJ whole genome shotgun (WGS) entry which is preliminary data.</text>
</comment>
<evidence type="ECO:0000259" key="5">
    <source>
        <dbReference type="Pfam" id="PF00707"/>
    </source>
</evidence>
<dbReference type="GO" id="GO:0016020">
    <property type="term" value="C:membrane"/>
    <property type="evidence" value="ECO:0007669"/>
    <property type="project" value="TreeGrafter"/>
</dbReference>
<feature type="region of interest" description="Disordered" evidence="4">
    <location>
        <begin position="153"/>
        <end position="177"/>
    </location>
</feature>
<evidence type="ECO:0000259" key="6">
    <source>
        <dbReference type="Pfam" id="PF05198"/>
    </source>
</evidence>
<comment type="similarity">
    <text evidence="1">Belongs to the IF-3 family.</text>
</comment>
<dbReference type="EMBL" id="VSSQ01032163">
    <property type="protein sequence ID" value="MPM83347.1"/>
    <property type="molecule type" value="Genomic_DNA"/>
</dbReference>
<dbReference type="Gene3D" id="3.10.20.80">
    <property type="entry name" value="Translation initiation factor 3 (IF-3), N-terminal domain"/>
    <property type="match status" value="1"/>
</dbReference>
<feature type="compositionally biased region" description="Basic and acidic residues" evidence="4">
    <location>
        <begin position="153"/>
        <end position="169"/>
    </location>
</feature>
<dbReference type="InterPro" id="IPR036788">
    <property type="entry name" value="T_IF-3_C_sf"/>
</dbReference>
<dbReference type="InterPro" id="IPR019814">
    <property type="entry name" value="Translation_initiation_fac_3_N"/>
</dbReference>
<evidence type="ECO:0000313" key="7">
    <source>
        <dbReference type="EMBL" id="MPM83347.1"/>
    </source>
</evidence>
<dbReference type="NCBIfam" id="TIGR00168">
    <property type="entry name" value="infC"/>
    <property type="match status" value="1"/>
</dbReference>
<dbReference type="InterPro" id="IPR019815">
    <property type="entry name" value="Translation_initiation_fac_3_C"/>
</dbReference>
<dbReference type="Gene3D" id="3.30.110.10">
    <property type="entry name" value="Translation initiation factor 3 (IF-3), C-terminal domain"/>
    <property type="match status" value="1"/>
</dbReference>
<gene>
    <name evidence="7" type="primary">infC_38</name>
    <name evidence="7" type="ORF">SDC9_130411</name>
</gene>
<dbReference type="AlphaFoldDB" id="A0A645D2G6"/>
<organism evidence="7">
    <name type="scientific">bioreactor metagenome</name>
    <dbReference type="NCBI Taxonomy" id="1076179"/>
    <lineage>
        <taxon>unclassified sequences</taxon>
        <taxon>metagenomes</taxon>
        <taxon>ecological metagenomes</taxon>
    </lineage>
</organism>
<dbReference type="GO" id="GO:0003743">
    <property type="term" value="F:translation initiation factor activity"/>
    <property type="evidence" value="ECO:0007669"/>
    <property type="project" value="UniProtKB-KW"/>
</dbReference>
<sequence>MIGADGSQLGVLSLQNAMKLAEDQKLDLVKIVPNAQPPVCKLMDFDKHRFEQSKREKEMRKNQKVITLKEVQLSATIEENDVQTKLKNAVKFLSAGDKVKVTIRFRGRQITHSEIGLKVMEDFADRTKDISTVERRPLLEGRHMIMILAPKAEKVSKAERSAAPKREEAPGAAAPNE</sequence>
<evidence type="ECO:0000256" key="4">
    <source>
        <dbReference type="SAM" id="MobiDB-lite"/>
    </source>
</evidence>
<dbReference type="InterPro" id="IPR036787">
    <property type="entry name" value="T_IF-3_N_sf"/>
</dbReference>
<name>A0A645D2G6_9ZZZZ</name>
<feature type="domain" description="Translation initiation factor 3 C-terminal" evidence="5">
    <location>
        <begin position="66"/>
        <end position="151"/>
    </location>
</feature>
<dbReference type="Pfam" id="PF05198">
    <property type="entry name" value="IF3_N"/>
    <property type="match status" value="1"/>
</dbReference>
<reference evidence="7" key="1">
    <citation type="submission" date="2019-08" db="EMBL/GenBank/DDBJ databases">
        <authorList>
            <person name="Kucharzyk K."/>
            <person name="Murdoch R.W."/>
            <person name="Higgins S."/>
            <person name="Loffler F."/>
        </authorList>
    </citation>
    <scope>NUCLEOTIDE SEQUENCE</scope>
</reference>
<dbReference type="GO" id="GO:0032790">
    <property type="term" value="P:ribosome disassembly"/>
    <property type="evidence" value="ECO:0007669"/>
    <property type="project" value="TreeGrafter"/>
</dbReference>
<evidence type="ECO:0000256" key="1">
    <source>
        <dbReference type="ARBA" id="ARBA00005439"/>
    </source>
</evidence>
<dbReference type="InterPro" id="IPR001288">
    <property type="entry name" value="Translation_initiation_fac_3"/>
</dbReference>
<proteinExistence type="inferred from homology"/>
<dbReference type="Pfam" id="PF00707">
    <property type="entry name" value="IF3_C"/>
    <property type="match status" value="1"/>
</dbReference>
<dbReference type="GO" id="GO:0043022">
    <property type="term" value="F:ribosome binding"/>
    <property type="evidence" value="ECO:0007669"/>
    <property type="project" value="TreeGrafter"/>
</dbReference>
<feature type="domain" description="Translation initiation factor 3 N-terminal" evidence="6">
    <location>
        <begin position="2"/>
        <end position="59"/>
    </location>
</feature>
<dbReference type="FunFam" id="3.30.110.10:FF:000001">
    <property type="entry name" value="Translation initiation factor IF-3"/>
    <property type="match status" value="1"/>
</dbReference>
<protein>
    <submittedName>
        <fullName evidence="7">Translation initiation factor IF-3</fullName>
    </submittedName>
</protein>
<accession>A0A645D2G6</accession>
<evidence type="ECO:0000256" key="2">
    <source>
        <dbReference type="ARBA" id="ARBA00022540"/>
    </source>
</evidence>
<dbReference type="PANTHER" id="PTHR10938">
    <property type="entry name" value="TRANSLATION INITIATION FACTOR IF-3"/>
    <property type="match status" value="1"/>
</dbReference>
<dbReference type="GO" id="GO:0005829">
    <property type="term" value="C:cytosol"/>
    <property type="evidence" value="ECO:0007669"/>
    <property type="project" value="TreeGrafter"/>
</dbReference>
<keyword evidence="2 7" id="KW-0396">Initiation factor</keyword>